<dbReference type="EMBL" id="LR796720">
    <property type="protein sequence ID" value="CAB4161904.1"/>
    <property type="molecule type" value="Genomic_DNA"/>
</dbReference>
<sequence>MPKMNKDKLKTAPNGQLISPKMYERLMAFKPIIEKANEERITRPDLASRLVLGGVAMSELTAYTYVQLLGIDWHHKQPYRAKVSRDKLRKIVPGLLKKGLRIHEIAPKVGCSISTVNRFIREAELVADDKKICPKNYLSRQ</sequence>
<evidence type="ECO:0000313" key="1">
    <source>
        <dbReference type="EMBL" id="CAB4161904.1"/>
    </source>
</evidence>
<gene>
    <name evidence="1" type="ORF">UFOVP779_2</name>
</gene>
<organism evidence="1">
    <name type="scientific">uncultured Caudovirales phage</name>
    <dbReference type="NCBI Taxonomy" id="2100421"/>
    <lineage>
        <taxon>Viruses</taxon>
        <taxon>Duplodnaviria</taxon>
        <taxon>Heunggongvirae</taxon>
        <taxon>Uroviricota</taxon>
        <taxon>Caudoviricetes</taxon>
        <taxon>Peduoviridae</taxon>
        <taxon>Maltschvirus</taxon>
        <taxon>Maltschvirus maltsch</taxon>
    </lineage>
</organism>
<proteinExistence type="predicted"/>
<reference evidence="1" key="1">
    <citation type="submission" date="2020-04" db="EMBL/GenBank/DDBJ databases">
        <authorList>
            <person name="Chiriac C."/>
            <person name="Salcher M."/>
            <person name="Ghai R."/>
            <person name="Kavagutti S V."/>
        </authorList>
    </citation>
    <scope>NUCLEOTIDE SEQUENCE</scope>
</reference>
<protein>
    <submittedName>
        <fullName evidence="1">Uncharacterized protein</fullName>
    </submittedName>
</protein>
<accession>A0A6J5P340</accession>
<name>A0A6J5P340_9CAUD</name>